<evidence type="ECO:0000313" key="1">
    <source>
        <dbReference type="EMBL" id="PIO28547.1"/>
    </source>
</evidence>
<dbReference type="EMBL" id="KV937714">
    <property type="protein sequence ID" value="PIO28547.1"/>
    <property type="molecule type" value="Genomic_DNA"/>
</dbReference>
<dbReference type="Proteomes" id="UP000228934">
    <property type="component" value="Unassembled WGS sequence"/>
</dbReference>
<sequence>MGHTHDRIFRQEMLDVSLLSESPTVCMLHRTFVVGISTNKCLRAGSQIFRQQDLSEIPRACTQFRRTKAHACSESSRRAALAIELHFSRLIIRVVRHRILDILNFRQHLCDRVYARQV</sequence>
<protein>
    <submittedName>
        <fullName evidence="1">Uncharacterized protein</fullName>
    </submittedName>
</protein>
<keyword evidence="2" id="KW-1185">Reference proteome</keyword>
<reference evidence="2" key="1">
    <citation type="journal article" date="2017" name="Nat. Commun.">
        <title>The North American bullfrog draft genome provides insight into hormonal regulation of long noncoding RNA.</title>
        <authorList>
            <person name="Hammond S.A."/>
            <person name="Warren R.L."/>
            <person name="Vandervalk B.P."/>
            <person name="Kucuk E."/>
            <person name="Khan H."/>
            <person name="Gibb E.A."/>
            <person name="Pandoh P."/>
            <person name="Kirk H."/>
            <person name="Zhao Y."/>
            <person name="Jones M."/>
            <person name="Mungall A.J."/>
            <person name="Coope R."/>
            <person name="Pleasance S."/>
            <person name="Moore R.A."/>
            <person name="Holt R.A."/>
            <person name="Round J.M."/>
            <person name="Ohora S."/>
            <person name="Walle B.V."/>
            <person name="Veldhoen N."/>
            <person name="Helbing C.C."/>
            <person name="Birol I."/>
        </authorList>
    </citation>
    <scope>NUCLEOTIDE SEQUENCE [LARGE SCALE GENOMIC DNA]</scope>
</reference>
<evidence type="ECO:0000313" key="2">
    <source>
        <dbReference type="Proteomes" id="UP000228934"/>
    </source>
</evidence>
<gene>
    <name evidence="1" type="ORF">AB205_0073950</name>
</gene>
<name>A0A2G9RKY3_AQUCT</name>
<organism evidence="1 2">
    <name type="scientific">Aquarana catesbeiana</name>
    <name type="common">American bullfrog</name>
    <name type="synonym">Rana catesbeiana</name>
    <dbReference type="NCBI Taxonomy" id="8400"/>
    <lineage>
        <taxon>Eukaryota</taxon>
        <taxon>Metazoa</taxon>
        <taxon>Chordata</taxon>
        <taxon>Craniata</taxon>
        <taxon>Vertebrata</taxon>
        <taxon>Euteleostomi</taxon>
        <taxon>Amphibia</taxon>
        <taxon>Batrachia</taxon>
        <taxon>Anura</taxon>
        <taxon>Neobatrachia</taxon>
        <taxon>Ranoidea</taxon>
        <taxon>Ranidae</taxon>
        <taxon>Aquarana</taxon>
    </lineage>
</organism>
<proteinExistence type="predicted"/>
<accession>A0A2G9RKY3</accession>
<dbReference type="AlphaFoldDB" id="A0A2G9RKY3"/>